<gene>
    <name evidence="1" type="primary">Acey_s0049.g1867</name>
    <name evidence="1" type="synonym">Acey-F25G6.9</name>
    <name evidence="1" type="ORF">Y032_0049g1867</name>
</gene>
<reference evidence="2" key="1">
    <citation type="journal article" date="2015" name="Nat. Genet.">
        <title>The genome and transcriptome of the zoonotic hookworm Ancylostoma ceylanicum identify infection-specific gene families.</title>
        <authorList>
            <person name="Schwarz E.M."/>
            <person name="Hu Y."/>
            <person name="Antoshechkin I."/>
            <person name="Miller M.M."/>
            <person name="Sternberg P.W."/>
            <person name="Aroian R.V."/>
        </authorList>
    </citation>
    <scope>NUCLEOTIDE SEQUENCE</scope>
    <source>
        <strain evidence="2">HY135</strain>
    </source>
</reference>
<evidence type="ECO:0000313" key="2">
    <source>
        <dbReference type="Proteomes" id="UP000024635"/>
    </source>
</evidence>
<dbReference type="EMBL" id="JARK01001385">
    <property type="protein sequence ID" value="EYC11944.1"/>
    <property type="molecule type" value="Genomic_DNA"/>
</dbReference>
<keyword evidence="2" id="KW-1185">Reference proteome</keyword>
<dbReference type="SUPFAM" id="SSF48371">
    <property type="entry name" value="ARM repeat"/>
    <property type="match status" value="2"/>
</dbReference>
<organism evidence="1 2">
    <name type="scientific">Ancylostoma ceylanicum</name>
    <dbReference type="NCBI Taxonomy" id="53326"/>
    <lineage>
        <taxon>Eukaryota</taxon>
        <taxon>Metazoa</taxon>
        <taxon>Ecdysozoa</taxon>
        <taxon>Nematoda</taxon>
        <taxon>Chromadorea</taxon>
        <taxon>Rhabditida</taxon>
        <taxon>Rhabditina</taxon>
        <taxon>Rhabditomorpha</taxon>
        <taxon>Strongyloidea</taxon>
        <taxon>Ancylostomatidae</taxon>
        <taxon>Ancylostomatinae</taxon>
        <taxon>Ancylostoma</taxon>
    </lineage>
</organism>
<accession>A0A016U9F3</accession>
<dbReference type="STRING" id="53326.A0A016U9F3"/>
<dbReference type="Proteomes" id="UP000024635">
    <property type="component" value="Unassembled WGS sequence"/>
</dbReference>
<proteinExistence type="predicted"/>
<comment type="caution">
    <text evidence="1">The sequence shown here is derived from an EMBL/GenBank/DDBJ whole genome shotgun (WGS) entry which is preliminary data.</text>
</comment>
<name>A0A016U9F3_9BILA</name>
<dbReference type="OrthoDB" id="5854820at2759"/>
<protein>
    <submittedName>
        <fullName evidence="1">Uncharacterized protein</fullName>
    </submittedName>
</protein>
<evidence type="ECO:0000313" key="1">
    <source>
        <dbReference type="EMBL" id="EYC11944.1"/>
    </source>
</evidence>
<dbReference type="InterPro" id="IPR016024">
    <property type="entry name" value="ARM-type_fold"/>
</dbReference>
<sequence length="1391" mass="155011">MYGGRIDLADVRALLSSGNPVVQSQGLTGLFSHLKPPFPNAKARASALSLLFDCFTQFGDSVAQSCAGAVPYLVKSDVVSTEEVITECLLKLSTTGITDASVVILVRLLLQLSKCLTSACFTILRKSKSCSGVLVDELRTIDIERSLAALKALLYSDLLAQEENINLLSHICANVGSDDRFPEQFPEYLALKYSRHSMGNIKSKGREKMMLSRSIELSNQEILSLELCVDHTFAIIDNLLKRPELVMNESFPANHVLLPSLFSLYSSRSELGKCVPGMVSNDHLTRIKAVVARSQAVHAFKASLLKDESSGSMSTFAYLGYTSSKGYLAPFLDVWLSKVDVTKVCERSVVFVTALLPYCDPSFLEKCFKLLGELVKRAPEVVNGLLLLFTTLYAKPYFKVDRSSILKAVGSLFVNRFAVTPAVNFLSIVCRQPGEERDIGFSLLGDLVTKFPTAFDVVKPLAIPADSDSSDLLKAKLNLMTTLCVATDRSDELLPSLSNLLKKDAPVVGAAVSVVKVLCKEDILDVDTVRKQLGSRVRQSGFEEPLAGYCEILATAASQKEQNEENLVEECVKELWEITQIRRDSSPNIANARNTAWTALACFDALSVCSVVSQTPEGWMAMYAGLAQSERKGFTTFLQKLVADDLESLSRTLYTKDYVRKSSLSPFITNLHNSLRRTNQEAPWFWSATLPLFSVIVTEYAESGKGLQAIKLLRRVLREVHVADDKVVNLFAGWRICIVSLLGVLTGTSDPLKARDQIVEECKRALTSTELSANNVLIVLAILAGELKRYGNQIPNAQAASEFETTMRPWFVAVLEFMLPLVFNDYNQKSQPILQVHVNPRCVNDSVARSAVWLTCLPMSDDVKSFFEDSVINEALKWRLGREIDRDGYLCRTLLGEEVSKSKNSLTVSKIWMFSAALGAQELITNSLSRSIPIDDSIEQAVKQFEAGAGGTEKDVMSFFQRISNVPLNVFRKYEKRLRKPLEQIFNKGGEQMKRAAYEGLSHLASVSLLTVAFDLPADYSHLPDDSILRAVIAQYGPKSVCTKDALHDLLPVLVDHVRSDNRHLPPMEWQFMLLAIDYQRDEEARLNLLKLAFQQKDAQIIYELTTNDLLDESCCTPEYMLTVSKNLPLILNMMPDARAKAILQHLLKFSVGNDDAGPRILANIDTYGKSQVALDALVSQLPLLESSNDLLHKLLSLSCVDQRFNGQVSRCFDFWLGCSGRAETKLATLVEYYIEASADSNVMLSIFGYCAMDLPLHQRLDKLIDLMSIGKVMLSTQKPVAHISAVLNLVLTLVCSMPADIPMNWLSPEVVDLLYARWRYYWRKMMKKSEFCKLYDVITAFLFPCFLLEDLAKPLANAVRGMLLYVLSSQPDTVRPYLEDKAIYWEKLLM</sequence>